<evidence type="ECO:0000313" key="1">
    <source>
        <dbReference type="EMBL" id="NRQ43797.1"/>
    </source>
</evidence>
<organism evidence="1 2">
    <name type="scientific">Rheinheimera lutimaris</name>
    <dbReference type="NCBI Taxonomy" id="2740584"/>
    <lineage>
        <taxon>Bacteria</taxon>
        <taxon>Pseudomonadati</taxon>
        <taxon>Pseudomonadota</taxon>
        <taxon>Gammaproteobacteria</taxon>
        <taxon>Chromatiales</taxon>
        <taxon>Chromatiaceae</taxon>
        <taxon>Rheinheimera</taxon>
    </lineage>
</organism>
<keyword evidence="2" id="KW-1185">Reference proteome</keyword>
<comment type="caution">
    <text evidence="1">The sequence shown here is derived from an EMBL/GenBank/DDBJ whole genome shotgun (WGS) entry which is preliminary data.</text>
</comment>
<dbReference type="Pfam" id="PF19265">
    <property type="entry name" value="DUF5908"/>
    <property type="match status" value="1"/>
</dbReference>
<dbReference type="RefSeq" id="WP_173502033.1">
    <property type="nucleotide sequence ID" value="NZ_JABSOD010000017.1"/>
</dbReference>
<name>A0A7Y5ASM1_9GAMM</name>
<reference evidence="1 2" key="1">
    <citation type="submission" date="2020-06" db="EMBL/GenBank/DDBJ databases">
        <title>Rheinheimera sp. nov., a marine bacterium isolated from coastal.</title>
        <authorList>
            <person name="Yu Q."/>
            <person name="Qi Y."/>
            <person name="Pu J."/>
        </authorList>
    </citation>
    <scope>NUCLEOTIDE SEQUENCE [LARGE SCALE GENOMIC DNA]</scope>
    <source>
        <strain evidence="1 2">YQF-2</strain>
    </source>
</reference>
<dbReference type="Proteomes" id="UP000523161">
    <property type="component" value="Unassembled WGS sequence"/>
</dbReference>
<dbReference type="EMBL" id="JABSOD010000017">
    <property type="protein sequence ID" value="NRQ43797.1"/>
    <property type="molecule type" value="Genomic_DNA"/>
</dbReference>
<gene>
    <name evidence="1" type="ORF">HRH59_14680</name>
</gene>
<dbReference type="AlphaFoldDB" id="A0A7Y5ASM1"/>
<protein>
    <submittedName>
        <fullName evidence="1">Uncharacterized protein</fullName>
    </submittedName>
</protein>
<sequence>MPIEVTKLIVKSTLLEPQSDSQARQPYPRHELQQLKQDILQECQRLLQQAQYEQRPR</sequence>
<evidence type="ECO:0000313" key="2">
    <source>
        <dbReference type="Proteomes" id="UP000523161"/>
    </source>
</evidence>
<dbReference type="InterPro" id="IPR045459">
    <property type="entry name" value="DUF5908"/>
</dbReference>
<accession>A0A7Y5ASM1</accession>
<proteinExistence type="predicted"/>